<dbReference type="Gene3D" id="3.40.50.1820">
    <property type="entry name" value="alpha/beta hydrolase"/>
    <property type="match status" value="1"/>
</dbReference>
<evidence type="ECO:0000259" key="4">
    <source>
        <dbReference type="Pfam" id="PF06441"/>
    </source>
</evidence>
<accession>A0A1L5NDJ6</accession>
<evidence type="ECO:0000313" key="6">
    <source>
        <dbReference type="Proteomes" id="UP000184749"/>
    </source>
</evidence>
<dbReference type="GO" id="GO:0004301">
    <property type="term" value="F:epoxide hydrolase activity"/>
    <property type="evidence" value="ECO:0007669"/>
    <property type="project" value="TreeGrafter"/>
</dbReference>
<sequence length="88" mass="10442">MITPFQIPYDADQAADLRGRLARTRWADAVTDDWTMGTERGFLNQLIDFWRDGYDWAQRRDRLNQLPHVRTTVDGHGIHFLHFRRSAQ</sequence>
<dbReference type="EMBL" id="CP017101">
    <property type="protein sequence ID" value="APO65963.1"/>
    <property type="molecule type" value="Genomic_DNA"/>
</dbReference>
<dbReference type="Pfam" id="PF06441">
    <property type="entry name" value="EHN"/>
    <property type="match status" value="1"/>
</dbReference>
<dbReference type="STRING" id="56730.IE4872_CH00294"/>
<dbReference type="InterPro" id="IPR029058">
    <property type="entry name" value="AB_hydrolase_fold"/>
</dbReference>
<dbReference type="Proteomes" id="UP000184749">
    <property type="component" value="Chromosome"/>
</dbReference>
<dbReference type="GO" id="GO:0097176">
    <property type="term" value="P:epoxide metabolic process"/>
    <property type="evidence" value="ECO:0007669"/>
    <property type="project" value="TreeGrafter"/>
</dbReference>
<evidence type="ECO:0000256" key="2">
    <source>
        <dbReference type="ARBA" id="ARBA00022797"/>
    </source>
</evidence>
<keyword evidence="2" id="KW-0058">Aromatic hydrocarbons catabolism</keyword>
<dbReference type="PANTHER" id="PTHR21661">
    <property type="entry name" value="EPOXIDE HYDROLASE 1-RELATED"/>
    <property type="match status" value="1"/>
</dbReference>
<comment type="similarity">
    <text evidence="1">Belongs to the peptidase S33 family.</text>
</comment>
<feature type="domain" description="Epoxide hydrolase N-terminal" evidence="4">
    <location>
        <begin position="2"/>
        <end position="85"/>
    </location>
</feature>
<evidence type="ECO:0000313" key="5">
    <source>
        <dbReference type="EMBL" id="APO65963.1"/>
    </source>
</evidence>
<dbReference type="InterPro" id="IPR010497">
    <property type="entry name" value="Epoxide_hydro_N"/>
</dbReference>
<dbReference type="PANTHER" id="PTHR21661:SF35">
    <property type="entry name" value="EPOXIDE HYDROLASE"/>
    <property type="match status" value="1"/>
</dbReference>
<reference evidence="5 6" key="1">
    <citation type="submission" date="2016-09" db="EMBL/GenBank/DDBJ databases">
        <title>The complete genome sequences of Rhizobium gallicum, symbiovars gallicum and phaseoli, symbionts associated to common bean (Phaseolus vulgaris).</title>
        <authorList>
            <person name="Bustos P."/>
            <person name="Santamaria R.I."/>
            <person name="Perez-Carrascal O.M."/>
            <person name="Juarez S."/>
            <person name="Lozano L."/>
            <person name="Martinez-Flores I."/>
            <person name="Martinez-Romero E."/>
            <person name="Cevallos M."/>
            <person name="Romero D."/>
            <person name="Davila G."/>
            <person name="Gonzalez V."/>
        </authorList>
    </citation>
    <scope>NUCLEOTIDE SEQUENCE [LARGE SCALE GENOMIC DNA]</scope>
    <source>
        <strain evidence="5 6">IE4872</strain>
    </source>
</reference>
<evidence type="ECO:0000256" key="1">
    <source>
        <dbReference type="ARBA" id="ARBA00010088"/>
    </source>
</evidence>
<evidence type="ECO:0000256" key="3">
    <source>
        <dbReference type="ARBA" id="ARBA00022801"/>
    </source>
</evidence>
<dbReference type="SUPFAM" id="SSF53474">
    <property type="entry name" value="alpha/beta-Hydrolases"/>
    <property type="match status" value="1"/>
</dbReference>
<gene>
    <name evidence="5" type="ORF">IE4872_CH00294</name>
</gene>
<protein>
    <submittedName>
        <fullName evidence="5">Epoxide hydrolase domain-containing protein</fullName>
    </submittedName>
</protein>
<organism evidence="5 6">
    <name type="scientific">Rhizobium gallicum</name>
    <dbReference type="NCBI Taxonomy" id="56730"/>
    <lineage>
        <taxon>Bacteria</taxon>
        <taxon>Pseudomonadati</taxon>
        <taxon>Pseudomonadota</taxon>
        <taxon>Alphaproteobacteria</taxon>
        <taxon>Hyphomicrobiales</taxon>
        <taxon>Rhizobiaceae</taxon>
        <taxon>Rhizobium/Agrobacterium group</taxon>
        <taxon>Rhizobium</taxon>
    </lineage>
</organism>
<dbReference type="AlphaFoldDB" id="A0A1L5NDJ6"/>
<keyword evidence="3 5" id="KW-0378">Hydrolase</keyword>
<proteinExistence type="inferred from homology"/>
<name>A0A1L5NDJ6_9HYPH</name>